<dbReference type="InterPro" id="IPR025984">
    <property type="entry name" value="DCTPP"/>
</dbReference>
<organism evidence="2">
    <name type="scientific">Octactis speculum</name>
    <dbReference type="NCBI Taxonomy" id="3111310"/>
    <lineage>
        <taxon>Eukaryota</taxon>
        <taxon>Sar</taxon>
        <taxon>Stramenopiles</taxon>
        <taxon>Ochrophyta</taxon>
        <taxon>Dictyochophyceae</taxon>
        <taxon>Dictyochales</taxon>
        <taxon>Dictyochaceae</taxon>
        <taxon>Octactis</taxon>
    </lineage>
</organism>
<name>A0A7S2MD58_9STRA</name>
<reference evidence="2" key="1">
    <citation type="submission" date="2021-01" db="EMBL/GenBank/DDBJ databases">
        <authorList>
            <person name="Corre E."/>
            <person name="Pelletier E."/>
            <person name="Niang G."/>
            <person name="Scheremetjew M."/>
            <person name="Finn R."/>
            <person name="Kale V."/>
            <person name="Holt S."/>
            <person name="Cochrane G."/>
            <person name="Meng A."/>
            <person name="Brown T."/>
            <person name="Cohen L."/>
        </authorList>
    </citation>
    <scope>NUCLEOTIDE SEQUENCE</scope>
    <source>
        <strain evidence="2">CCMP1381</strain>
    </source>
</reference>
<gene>
    <name evidence="2" type="ORF">DSPE1174_LOCUS28773</name>
</gene>
<dbReference type="Gene3D" id="1.10.287.1080">
    <property type="entry name" value="MazG-like"/>
    <property type="match status" value="1"/>
</dbReference>
<dbReference type="Pfam" id="PF12643">
    <property type="entry name" value="MazG-like"/>
    <property type="match status" value="1"/>
</dbReference>
<dbReference type="CDD" id="cd11537">
    <property type="entry name" value="NTP-PPase_RS21-C6_like"/>
    <property type="match status" value="1"/>
</dbReference>
<dbReference type="SUPFAM" id="SSF101386">
    <property type="entry name" value="all-alpha NTP pyrophosphatases"/>
    <property type="match status" value="1"/>
</dbReference>
<dbReference type="GO" id="GO:0047840">
    <property type="term" value="F:dCTP diphosphatase activity"/>
    <property type="evidence" value="ECO:0007669"/>
    <property type="project" value="TreeGrafter"/>
</dbReference>
<protein>
    <recommendedName>
        <fullName evidence="3">dCTP pyrophosphatase 1</fullName>
    </recommendedName>
</protein>
<keyword evidence="1" id="KW-0732">Signal</keyword>
<dbReference type="GO" id="GO:0005829">
    <property type="term" value="C:cytosol"/>
    <property type="evidence" value="ECO:0007669"/>
    <property type="project" value="TreeGrafter"/>
</dbReference>
<dbReference type="EMBL" id="HBGS01055489">
    <property type="protein sequence ID" value="CAD9476568.1"/>
    <property type="molecule type" value="Transcribed_RNA"/>
</dbReference>
<dbReference type="GO" id="GO:0006253">
    <property type="term" value="P:dCTP catabolic process"/>
    <property type="evidence" value="ECO:0007669"/>
    <property type="project" value="TreeGrafter"/>
</dbReference>
<evidence type="ECO:0008006" key="3">
    <source>
        <dbReference type="Google" id="ProtNLM"/>
    </source>
</evidence>
<dbReference type="InterPro" id="IPR052555">
    <property type="entry name" value="dCTP_Pyrophosphatase"/>
</dbReference>
<dbReference type="GO" id="GO:0042262">
    <property type="term" value="P:DNA protection"/>
    <property type="evidence" value="ECO:0007669"/>
    <property type="project" value="TreeGrafter"/>
</dbReference>
<feature type="chain" id="PRO_5031310780" description="dCTP pyrophosphatase 1" evidence="1">
    <location>
        <begin position="23"/>
        <end position="239"/>
    </location>
</feature>
<dbReference type="AlphaFoldDB" id="A0A7S2MD58"/>
<feature type="signal peptide" evidence="1">
    <location>
        <begin position="1"/>
        <end position="22"/>
    </location>
</feature>
<proteinExistence type="predicted"/>
<accession>A0A7S2MD58</accession>
<dbReference type="PANTHER" id="PTHR46523:SF1">
    <property type="entry name" value="DCTP PYROPHOSPHATASE 1"/>
    <property type="match status" value="1"/>
</dbReference>
<evidence type="ECO:0000256" key="1">
    <source>
        <dbReference type="SAM" id="SignalP"/>
    </source>
</evidence>
<sequence length="239" mass="26518">MCTRSQTRFWILLNLFLKLMESSCLGGSAHTPETLYRENKRAFEISPGEGAVEALSIQWGVPLDAARAIFAAGEESGRASCQRPSPLSVGNTISLNTEKHKESTENPHDIGDLVPVGFGFNDLVTLEHLRNEQAIFSKARDWDQFHTPRNLALALVGEVGELCEVFQWKGEVLEGCPDFTPKEMIHVGQELSDVLLYLLRLAEKCHIDLPTVCLEKISLNGIKYPAGAVKGSSKKYNEY</sequence>
<evidence type="ECO:0000313" key="2">
    <source>
        <dbReference type="EMBL" id="CAD9476568.1"/>
    </source>
</evidence>
<dbReference type="PANTHER" id="PTHR46523">
    <property type="entry name" value="DCTP PYROPHOSPHATASE 1"/>
    <property type="match status" value="1"/>
</dbReference>